<feature type="binding site" evidence="5">
    <location>
        <position position="106"/>
    </location>
    <ligand>
        <name>ATP</name>
        <dbReference type="ChEBI" id="CHEBI:30616"/>
    </ligand>
</feature>
<evidence type="ECO:0000313" key="8">
    <source>
        <dbReference type="EMBL" id="QDV84090.1"/>
    </source>
</evidence>
<keyword evidence="2 5" id="KW-0547">Nucleotide-binding</keyword>
<dbReference type="Pfam" id="PF00069">
    <property type="entry name" value="Pkinase"/>
    <property type="match status" value="1"/>
</dbReference>
<dbReference type="PANTHER" id="PTHR43289:SF34">
    <property type="entry name" value="SERINE_THREONINE-PROTEIN KINASE YBDM-RELATED"/>
    <property type="match status" value="1"/>
</dbReference>
<dbReference type="SUPFAM" id="SSF56112">
    <property type="entry name" value="Protein kinase-like (PK-like)"/>
    <property type="match status" value="1"/>
</dbReference>
<evidence type="ECO:0000256" key="4">
    <source>
        <dbReference type="ARBA" id="ARBA00022840"/>
    </source>
</evidence>
<dbReference type="EC" id="2.7.11.1" evidence="8"/>
<dbReference type="InterPro" id="IPR013320">
    <property type="entry name" value="ConA-like_dom_sf"/>
</dbReference>
<dbReference type="Pfam" id="PF13385">
    <property type="entry name" value="Laminin_G_3"/>
    <property type="match status" value="1"/>
</dbReference>
<evidence type="ECO:0000256" key="5">
    <source>
        <dbReference type="PROSITE-ProRule" id="PRU10141"/>
    </source>
</evidence>
<feature type="region of interest" description="Disordered" evidence="6">
    <location>
        <begin position="442"/>
        <end position="463"/>
    </location>
</feature>
<dbReference type="Gene3D" id="1.10.510.10">
    <property type="entry name" value="Transferase(Phosphotransferase) domain 1"/>
    <property type="match status" value="1"/>
</dbReference>
<reference evidence="8 9" key="1">
    <citation type="submission" date="2019-02" db="EMBL/GenBank/DDBJ databases">
        <title>Deep-cultivation of Planctomycetes and their phenomic and genomic characterization uncovers novel biology.</title>
        <authorList>
            <person name="Wiegand S."/>
            <person name="Jogler M."/>
            <person name="Boedeker C."/>
            <person name="Pinto D."/>
            <person name="Vollmers J."/>
            <person name="Rivas-Marin E."/>
            <person name="Kohn T."/>
            <person name="Peeters S.H."/>
            <person name="Heuer A."/>
            <person name="Rast P."/>
            <person name="Oberbeckmann S."/>
            <person name="Bunk B."/>
            <person name="Jeske O."/>
            <person name="Meyerdierks A."/>
            <person name="Storesund J.E."/>
            <person name="Kallscheuer N."/>
            <person name="Luecker S."/>
            <person name="Lage O.M."/>
            <person name="Pohl T."/>
            <person name="Merkel B.J."/>
            <person name="Hornburger P."/>
            <person name="Mueller R.-W."/>
            <person name="Bruemmer F."/>
            <person name="Labrenz M."/>
            <person name="Spormann A.M."/>
            <person name="Op den Camp H."/>
            <person name="Overmann J."/>
            <person name="Amann R."/>
            <person name="Jetten M.S.M."/>
            <person name="Mascher T."/>
            <person name="Medema M.H."/>
            <person name="Devos D.P."/>
            <person name="Kaster A.-K."/>
            <person name="Ovreas L."/>
            <person name="Rohde M."/>
            <person name="Galperin M.Y."/>
            <person name="Jogler C."/>
        </authorList>
    </citation>
    <scope>NUCLEOTIDE SEQUENCE [LARGE SCALE GENOMIC DNA]</scope>
    <source>
        <strain evidence="8 9">TBK1r</strain>
    </source>
</reference>
<keyword evidence="1 8" id="KW-0808">Transferase</keyword>
<feature type="domain" description="Protein kinase" evidence="7">
    <location>
        <begin position="77"/>
        <end position="349"/>
    </location>
</feature>
<protein>
    <submittedName>
        <fullName evidence="8">Serine/threonine-protein kinase PknH</fullName>
        <ecNumber evidence="8">2.7.11.1</ecNumber>
    </submittedName>
</protein>
<dbReference type="PROSITE" id="PS50011">
    <property type="entry name" value="PROTEIN_KINASE_DOM"/>
    <property type="match status" value="1"/>
</dbReference>
<evidence type="ECO:0000256" key="1">
    <source>
        <dbReference type="ARBA" id="ARBA00022679"/>
    </source>
</evidence>
<dbReference type="PROSITE" id="PS00108">
    <property type="entry name" value="PROTEIN_KINASE_ST"/>
    <property type="match status" value="1"/>
</dbReference>
<sequence length="995" mass="109777">MTAPDDSAEEFDRELSLLRELSDWEGDPFELETGCIESVSKVRSLSTKHDDAEDAEVATDISDAVGDSLPSLKIGPYRLLGNLGQGGMGRVFKARHERLDRIVALKVLTASKQERSAIKRRFRREMKALGKISHPNIVAATDGGVRDGIQFLAMELVDGVTFSQLLRYCRPLAIPDACELARQTAIGLAAAHEAGLIHRDIKPSNLMLALDHEGAPVVKILDLGLASICDPDADRDELTATGQVIGTLEFMSPEQGLNSRDVDYRADIYSLGATLTKLLCGRTPSKASANKTAVERAVALTTQDAPSISTMRDDLPPQLVALIDQMVRRLPEQRPADLNEVANRLQPFAQDHRLAELLVACPKPSMSSTRPISEVERIGPASDVHPATVSLHRSPSHLPDRGDRQATFVLRRWPFLLAIPLVVVLAWVGLVGNPFHRVDPHAAVISGGESPPQTQPPETSQEAVPTDWTAWNLSSNLIAYWPIDADDENRLADRSGNGHDVIDVSNERLTLRDAAPLPGDRASLDIVSTAEPISVKSDGSLFNDETTVGFWIKRKQFVFDVVPILHYATPTGMFSISMTGKTSPRPGKIIVEGFSESVQDSSPQALRSDIDAFWHHIAVAKDGTKLRLYVDGRLVDSAGLDNSRRPEDASLILGAQVERKHVSILMDELIVLDRALEVDEIAYVTQHRLPPKPLLAPLSQPKVHNIRRQWASHLGVDESTNNSIGMKLCLVPAGEFTMGTGPDELEQLAVQDKRKNMRERYLTETPAHRVRVSLPMYVGAMEVTQSQYQAVMGENPASFSAAGEKRQRVEGVDTGDYPVESVSWFDAIEFCNRLSQLEGLNPCYDIRGVEVKVLPGNGYRLPTEAEWEYVCRAGTDTPWSYGEQDFQQSSWVVANAGEQPQPVAQLGPNPLGLHDMHGNVFEWCFDFYDQTTYSTCCADLGIDPAGPDTGTRRVFRGGSWWQRRPNSRSAFRGHHFPHFQSHEHGFRVVRQIASP</sequence>
<dbReference type="SMART" id="SM00220">
    <property type="entry name" value="S_TKc"/>
    <property type="match status" value="1"/>
</dbReference>
<dbReference type="GO" id="GO:0004674">
    <property type="term" value="F:protein serine/threonine kinase activity"/>
    <property type="evidence" value="ECO:0007669"/>
    <property type="project" value="UniProtKB-EC"/>
</dbReference>
<dbReference type="InterPro" id="IPR005532">
    <property type="entry name" value="SUMF_dom"/>
</dbReference>
<organism evidence="8 9">
    <name type="scientific">Stieleria magnilauensis</name>
    <dbReference type="NCBI Taxonomy" id="2527963"/>
    <lineage>
        <taxon>Bacteria</taxon>
        <taxon>Pseudomonadati</taxon>
        <taxon>Planctomycetota</taxon>
        <taxon>Planctomycetia</taxon>
        <taxon>Pirellulales</taxon>
        <taxon>Pirellulaceae</taxon>
        <taxon>Stieleria</taxon>
    </lineage>
</organism>
<dbReference type="Gene3D" id="2.60.120.200">
    <property type="match status" value="1"/>
</dbReference>
<proteinExistence type="predicted"/>
<feature type="compositionally biased region" description="Low complexity" evidence="6">
    <location>
        <begin position="446"/>
        <end position="462"/>
    </location>
</feature>
<dbReference type="PANTHER" id="PTHR43289">
    <property type="entry name" value="MITOGEN-ACTIVATED PROTEIN KINASE KINASE KINASE 20-RELATED"/>
    <property type="match status" value="1"/>
</dbReference>
<name>A0ABX5XQ03_9BACT</name>
<dbReference type="RefSeq" id="WP_145211865.1">
    <property type="nucleotide sequence ID" value="NZ_CP036432.1"/>
</dbReference>
<dbReference type="InterPro" id="IPR042095">
    <property type="entry name" value="SUMF_sf"/>
</dbReference>
<dbReference type="InterPro" id="IPR000719">
    <property type="entry name" value="Prot_kinase_dom"/>
</dbReference>
<dbReference type="PROSITE" id="PS00107">
    <property type="entry name" value="PROTEIN_KINASE_ATP"/>
    <property type="match status" value="1"/>
</dbReference>
<dbReference type="Pfam" id="PF03781">
    <property type="entry name" value="FGE-sulfatase"/>
    <property type="match status" value="1"/>
</dbReference>
<dbReference type="SUPFAM" id="SSF56436">
    <property type="entry name" value="C-type lectin-like"/>
    <property type="match status" value="1"/>
</dbReference>
<keyword evidence="4 5" id="KW-0067">ATP-binding</keyword>
<dbReference type="InterPro" id="IPR008271">
    <property type="entry name" value="Ser/Thr_kinase_AS"/>
</dbReference>
<evidence type="ECO:0000259" key="7">
    <source>
        <dbReference type="PROSITE" id="PS50011"/>
    </source>
</evidence>
<evidence type="ECO:0000256" key="6">
    <source>
        <dbReference type="SAM" id="MobiDB-lite"/>
    </source>
</evidence>
<evidence type="ECO:0000256" key="2">
    <source>
        <dbReference type="ARBA" id="ARBA00022741"/>
    </source>
</evidence>
<evidence type="ECO:0000313" key="9">
    <source>
        <dbReference type="Proteomes" id="UP000318081"/>
    </source>
</evidence>
<dbReference type="Gene3D" id="3.90.1580.10">
    <property type="entry name" value="paralog of FGE (formylglycine-generating enzyme)"/>
    <property type="match status" value="1"/>
</dbReference>
<dbReference type="InterPro" id="IPR011009">
    <property type="entry name" value="Kinase-like_dom_sf"/>
</dbReference>
<dbReference type="CDD" id="cd14014">
    <property type="entry name" value="STKc_PknB_like"/>
    <property type="match status" value="1"/>
</dbReference>
<keyword evidence="9" id="KW-1185">Reference proteome</keyword>
<keyword evidence="3 8" id="KW-0418">Kinase</keyword>
<dbReference type="InterPro" id="IPR016187">
    <property type="entry name" value="CTDL_fold"/>
</dbReference>
<dbReference type="Gene3D" id="3.30.200.20">
    <property type="entry name" value="Phosphorylase Kinase, domain 1"/>
    <property type="match status" value="1"/>
</dbReference>
<accession>A0ABX5XQ03</accession>
<dbReference type="EMBL" id="CP036432">
    <property type="protein sequence ID" value="QDV84090.1"/>
    <property type="molecule type" value="Genomic_DNA"/>
</dbReference>
<evidence type="ECO:0000256" key="3">
    <source>
        <dbReference type="ARBA" id="ARBA00022777"/>
    </source>
</evidence>
<dbReference type="Proteomes" id="UP000318081">
    <property type="component" value="Chromosome"/>
</dbReference>
<dbReference type="SUPFAM" id="SSF49899">
    <property type="entry name" value="Concanavalin A-like lectins/glucanases"/>
    <property type="match status" value="1"/>
</dbReference>
<dbReference type="InterPro" id="IPR017441">
    <property type="entry name" value="Protein_kinase_ATP_BS"/>
</dbReference>
<gene>
    <name evidence="8" type="primary">pknH_1</name>
    <name evidence="8" type="ORF">TBK1r_30350</name>
</gene>